<comment type="caution">
    <text evidence="2">The sequence shown here is derived from an EMBL/GenBank/DDBJ whole genome shotgun (WGS) entry which is preliminary data.</text>
</comment>
<evidence type="ECO:0000313" key="2">
    <source>
        <dbReference type="EMBL" id="MCJ0741234.1"/>
    </source>
</evidence>
<keyword evidence="1" id="KW-0812">Transmembrane</keyword>
<sequence>MPQAKAQCSMCTINAEQGIKNGNTQGKGLNSGILYLLAIPYLLVAGVGVMWFLKYKKKQQNNQPLL</sequence>
<evidence type="ECO:0000313" key="3">
    <source>
        <dbReference type="Proteomes" id="UP001165460"/>
    </source>
</evidence>
<keyword evidence="3" id="KW-1185">Reference proteome</keyword>
<reference evidence="2" key="1">
    <citation type="submission" date="2022-03" db="EMBL/GenBank/DDBJ databases">
        <authorList>
            <person name="Woo C.Y."/>
        </authorList>
    </citation>
    <scope>NUCLEOTIDE SEQUENCE</scope>
    <source>
        <strain evidence="2">CYS-01</strain>
    </source>
</reference>
<gene>
    <name evidence="2" type="ORF">MMF97_00845</name>
</gene>
<evidence type="ECO:0000256" key="1">
    <source>
        <dbReference type="SAM" id="Phobius"/>
    </source>
</evidence>
<keyword evidence="1" id="KW-1133">Transmembrane helix</keyword>
<feature type="transmembrane region" description="Helical" evidence="1">
    <location>
        <begin position="33"/>
        <end position="53"/>
    </location>
</feature>
<keyword evidence="1" id="KW-0472">Membrane</keyword>
<dbReference type="RefSeq" id="WP_243357624.1">
    <property type="nucleotide sequence ID" value="NZ_JALGBH010000001.1"/>
</dbReference>
<organism evidence="2 3">
    <name type="scientific">Pedobacter montanisoli</name>
    <dbReference type="NCBI Taxonomy" id="2923277"/>
    <lineage>
        <taxon>Bacteria</taxon>
        <taxon>Pseudomonadati</taxon>
        <taxon>Bacteroidota</taxon>
        <taxon>Sphingobacteriia</taxon>
        <taxon>Sphingobacteriales</taxon>
        <taxon>Sphingobacteriaceae</taxon>
        <taxon>Pedobacter</taxon>
    </lineage>
</organism>
<name>A0ABS9ZTG6_9SPHI</name>
<dbReference type="EMBL" id="JALGBH010000001">
    <property type="protein sequence ID" value="MCJ0741234.1"/>
    <property type="molecule type" value="Genomic_DNA"/>
</dbReference>
<accession>A0ABS9ZTG6</accession>
<protein>
    <submittedName>
        <fullName evidence="2">Uncharacterized protein</fullName>
    </submittedName>
</protein>
<dbReference type="Proteomes" id="UP001165460">
    <property type="component" value="Unassembled WGS sequence"/>
</dbReference>
<proteinExistence type="predicted"/>